<dbReference type="InterPro" id="IPR024520">
    <property type="entry name" value="DUF3558"/>
</dbReference>
<feature type="compositionally biased region" description="Basic and acidic residues" evidence="1">
    <location>
        <begin position="45"/>
        <end position="55"/>
    </location>
</feature>
<feature type="chain" id="PRO_5039245852" evidence="2">
    <location>
        <begin position="19"/>
        <end position="198"/>
    </location>
</feature>
<dbReference type="OrthoDB" id="3700944at2"/>
<reference evidence="3 4" key="1">
    <citation type="submission" date="2018-10" db="EMBL/GenBank/DDBJ databases">
        <title>Sequencing the genomes of 1000 actinobacteria strains.</title>
        <authorList>
            <person name="Klenk H.-P."/>
        </authorList>
    </citation>
    <scope>NUCLEOTIDE SEQUENCE [LARGE SCALE GENOMIC DNA]</scope>
    <source>
        <strain evidence="3 4">DSM 43800</strain>
    </source>
</reference>
<protein>
    <submittedName>
        <fullName evidence="3">Uncharacterized protein DUF3558</fullName>
    </submittedName>
</protein>
<evidence type="ECO:0000256" key="1">
    <source>
        <dbReference type="SAM" id="MobiDB-lite"/>
    </source>
</evidence>
<organism evidence="3 4">
    <name type="scientific">Saccharothrix australiensis</name>
    <dbReference type="NCBI Taxonomy" id="2072"/>
    <lineage>
        <taxon>Bacteria</taxon>
        <taxon>Bacillati</taxon>
        <taxon>Actinomycetota</taxon>
        <taxon>Actinomycetes</taxon>
        <taxon>Pseudonocardiales</taxon>
        <taxon>Pseudonocardiaceae</taxon>
        <taxon>Saccharothrix</taxon>
    </lineage>
</organism>
<feature type="region of interest" description="Disordered" evidence="1">
    <location>
        <begin position="19"/>
        <end position="92"/>
    </location>
</feature>
<dbReference type="EMBL" id="RBXO01000001">
    <property type="protein sequence ID" value="RKT51608.1"/>
    <property type="molecule type" value="Genomic_DNA"/>
</dbReference>
<dbReference type="RefSeq" id="WP_121000554.1">
    <property type="nucleotide sequence ID" value="NZ_RBXO01000001.1"/>
</dbReference>
<feature type="signal peptide" evidence="2">
    <location>
        <begin position="1"/>
        <end position="18"/>
    </location>
</feature>
<dbReference type="PROSITE" id="PS51257">
    <property type="entry name" value="PROKAR_LIPOPROTEIN"/>
    <property type="match status" value="1"/>
</dbReference>
<sequence>MRLAKPAALAVLAAVLLAGCGNEPGTPTPEPPTGTTGTTTTKSSAPREARPKELKLSGVDPCALLPEAKRKEWGTSRTDNRPTEVVKGKPAPSCSFRTGPGVLPSFEYNVSLVPEGYGYWDESGNLDVNPAKVSGFPAVQVNFAGTTRTDCFYAVDVADGEQLYVQFLPNNRDFDQAQMCQKAEQATEVALATLQTLK</sequence>
<evidence type="ECO:0000256" key="2">
    <source>
        <dbReference type="SAM" id="SignalP"/>
    </source>
</evidence>
<dbReference type="Pfam" id="PF12079">
    <property type="entry name" value="DUF3558"/>
    <property type="match status" value="1"/>
</dbReference>
<keyword evidence="2" id="KW-0732">Signal</keyword>
<evidence type="ECO:0000313" key="3">
    <source>
        <dbReference type="EMBL" id="RKT51608.1"/>
    </source>
</evidence>
<accession>A0A495VVE5</accession>
<evidence type="ECO:0000313" key="4">
    <source>
        <dbReference type="Proteomes" id="UP000282084"/>
    </source>
</evidence>
<feature type="compositionally biased region" description="Basic and acidic residues" evidence="1">
    <location>
        <begin position="67"/>
        <end position="87"/>
    </location>
</feature>
<comment type="caution">
    <text evidence="3">The sequence shown here is derived from an EMBL/GenBank/DDBJ whole genome shotgun (WGS) entry which is preliminary data.</text>
</comment>
<proteinExistence type="predicted"/>
<gene>
    <name evidence="3" type="ORF">C8E97_0087</name>
</gene>
<dbReference type="AlphaFoldDB" id="A0A495VVE5"/>
<keyword evidence="4" id="KW-1185">Reference proteome</keyword>
<dbReference type="Proteomes" id="UP000282084">
    <property type="component" value="Unassembled WGS sequence"/>
</dbReference>
<name>A0A495VVE5_9PSEU</name>